<name>A0A9W6XJ66_9STRA</name>
<proteinExistence type="predicted"/>
<dbReference type="EMBL" id="BSXT01001179">
    <property type="protein sequence ID" value="GMF39644.1"/>
    <property type="molecule type" value="Genomic_DNA"/>
</dbReference>
<keyword evidence="2" id="KW-1185">Reference proteome</keyword>
<dbReference type="Proteomes" id="UP001165121">
    <property type="component" value="Unassembled WGS sequence"/>
</dbReference>
<comment type="caution">
    <text evidence="1">The sequence shown here is derived from an EMBL/GenBank/DDBJ whole genome shotgun (WGS) entry which is preliminary data.</text>
</comment>
<gene>
    <name evidence="1" type="ORF">Pfra01_001185700</name>
</gene>
<protein>
    <submittedName>
        <fullName evidence="1">Unnamed protein product</fullName>
    </submittedName>
</protein>
<accession>A0A9W6XJ66</accession>
<evidence type="ECO:0000313" key="1">
    <source>
        <dbReference type="EMBL" id="GMF39644.1"/>
    </source>
</evidence>
<reference evidence="1" key="1">
    <citation type="submission" date="2023-04" db="EMBL/GenBank/DDBJ databases">
        <title>Phytophthora fragariaefolia NBRC 109709.</title>
        <authorList>
            <person name="Ichikawa N."/>
            <person name="Sato H."/>
            <person name="Tonouchi N."/>
        </authorList>
    </citation>
    <scope>NUCLEOTIDE SEQUENCE</scope>
    <source>
        <strain evidence="1">NBRC 109709</strain>
    </source>
</reference>
<sequence length="355" mass="39559">MLQVLIHDSGMHRTIRLALSRDGKARQQLREAIELFTLLSLVDNKAFREAAASLMETHQPQAHDIVTPQWNIEQIIAHSRNSSVLFGAIVPPIAQLCATGEYISPTANSPRSTRSCAAVTVWITNWADPAISEFAIASARTAASTFSLYLGTKPIASQQALLNAGFLLSMLICGRCVARRKMHDMIRLQYGRLDLYMVEFDKNFIATFSAVADVSVEAHLDSFRLSLKNSTQWSWMIYALCCGDSGIVIPFVKLPYSRLTKADMQVIAAVLQTNFPQPIFWSKREPPSPEASGNYRLGVTNLIQLDLSALSFVCPDLEYLFASSFVVVVSDYNESLRRWPIQEIDLHECPDSLAL</sequence>
<organism evidence="1 2">
    <name type="scientific">Phytophthora fragariaefolia</name>
    <dbReference type="NCBI Taxonomy" id="1490495"/>
    <lineage>
        <taxon>Eukaryota</taxon>
        <taxon>Sar</taxon>
        <taxon>Stramenopiles</taxon>
        <taxon>Oomycota</taxon>
        <taxon>Peronosporomycetes</taxon>
        <taxon>Peronosporales</taxon>
        <taxon>Peronosporaceae</taxon>
        <taxon>Phytophthora</taxon>
    </lineage>
</organism>
<evidence type="ECO:0000313" key="2">
    <source>
        <dbReference type="Proteomes" id="UP001165121"/>
    </source>
</evidence>
<dbReference type="AlphaFoldDB" id="A0A9W6XJ66"/>